<name>A0A561R340_9HYPH</name>
<dbReference type="Gene3D" id="3.30.2310.20">
    <property type="entry name" value="RelE-like"/>
    <property type="match status" value="1"/>
</dbReference>
<organism evidence="3 4">
    <name type="scientific">Neorhizobium alkalisoli</name>
    <dbReference type="NCBI Taxonomy" id="528178"/>
    <lineage>
        <taxon>Bacteria</taxon>
        <taxon>Pseudomonadati</taxon>
        <taxon>Pseudomonadota</taxon>
        <taxon>Alphaproteobacteria</taxon>
        <taxon>Hyphomicrobiales</taxon>
        <taxon>Rhizobiaceae</taxon>
        <taxon>Rhizobium/Agrobacterium group</taxon>
        <taxon>Neorhizobium</taxon>
    </lineage>
</organism>
<gene>
    <name evidence="3" type="ORF">FHW37_102649</name>
</gene>
<accession>A0A561R340</accession>
<evidence type="ECO:0000256" key="1">
    <source>
        <dbReference type="ARBA" id="ARBA00006226"/>
    </source>
</evidence>
<sequence>MRIRLSKNAGKFLKNEQRYLEHFNPRAAENVMRQLWKSLHHLAEYPQAGSDDPALPGRRHFVSGDYHIRYRVDGRFLAVSHIHHGRQLPPDLEKDEDLPADK</sequence>
<dbReference type="Pfam" id="PF05016">
    <property type="entry name" value="ParE_toxin"/>
    <property type="match status" value="1"/>
</dbReference>
<dbReference type="Proteomes" id="UP000320653">
    <property type="component" value="Unassembled WGS sequence"/>
</dbReference>
<dbReference type="InterPro" id="IPR007712">
    <property type="entry name" value="RelE/ParE_toxin"/>
</dbReference>
<comment type="caution">
    <text evidence="3">The sequence shown here is derived from an EMBL/GenBank/DDBJ whole genome shotgun (WGS) entry which is preliminary data.</text>
</comment>
<evidence type="ECO:0000313" key="3">
    <source>
        <dbReference type="EMBL" id="TWF57009.1"/>
    </source>
</evidence>
<dbReference type="PANTHER" id="PTHR33755">
    <property type="entry name" value="TOXIN PARE1-RELATED"/>
    <property type="match status" value="1"/>
</dbReference>
<proteinExistence type="inferred from homology"/>
<dbReference type="EMBL" id="VIWP01000002">
    <property type="protein sequence ID" value="TWF57009.1"/>
    <property type="molecule type" value="Genomic_DNA"/>
</dbReference>
<dbReference type="OrthoDB" id="8302885at2"/>
<dbReference type="PANTHER" id="PTHR33755:SF7">
    <property type="entry name" value="TOXIN MODULE OF TOXIN-ANTITOXIN SYSTEM RELE_STBE FAMILY"/>
    <property type="match status" value="1"/>
</dbReference>
<evidence type="ECO:0000256" key="2">
    <source>
        <dbReference type="ARBA" id="ARBA00022649"/>
    </source>
</evidence>
<dbReference type="InterPro" id="IPR035093">
    <property type="entry name" value="RelE/ParE_toxin_dom_sf"/>
</dbReference>
<keyword evidence="2" id="KW-1277">Toxin-antitoxin system</keyword>
<reference evidence="3 4" key="1">
    <citation type="submission" date="2019-06" db="EMBL/GenBank/DDBJ databases">
        <title>Sorghum-associated microbial communities from plants grown in Nebraska, USA.</title>
        <authorList>
            <person name="Schachtman D."/>
        </authorList>
    </citation>
    <scope>NUCLEOTIDE SEQUENCE [LARGE SCALE GENOMIC DNA]</scope>
    <source>
        <strain evidence="3 4">1225</strain>
    </source>
</reference>
<dbReference type="RefSeq" id="WP_145635165.1">
    <property type="nucleotide sequence ID" value="NZ_VIWP01000002.1"/>
</dbReference>
<keyword evidence="4" id="KW-1185">Reference proteome</keyword>
<comment type="similarity">
    <text evidence="1">Belongs to the RelE toxin family.</text>
</comment>
<dbReference type="InterPro" id="IPR051803">
    <property type="entry name" value="TA_system_RelE-like_toxin"/>
</dbReference>
<evidence type="ECO:0000313" key="4">
    <source>
        <dbReference type="Proteomes" id="UP000320653"/>
    </source>
</evidence>
<dbReference type="AlphaFoldDB" id="A0A561R340"/>
<protein>
    <submittedName>
        <fullName evidence="3">Plasmid stabilization system protein ParE</fullName>
    </submittedName>
</protein>